<dbReference type="STRING" id="504797.SAMN05421678_1023"/>
<dbReference type="Pfam" id="PF04978">
    <property type="entry name" value="MST"/>
    <property type="match status" value="1"/>
</dbReference>
<accession>A0A1I2L8B0</accession>
<dbReference type="EMBL" id="FOOI01000002">
    <property type="protein sequence ID" value="SFF75445.1"/>
    <property type="molecule type" value="Genomic_DNA"/>
</dbReference>
<dbReference type="InterPro" id="IPR007061">
    <property type="entry name" value="MST-like"/>
</dbReference>
<organism evidence="1 2">
    <name type="scientific">Actinopolymorpha cephalotaxi</name>
    <dbReference type="NCBI Taxonomy" id="504797"/>
    <lineage>
        <taxon>Bacteria</taxon>
        <taxon>Bacillati</taxon>
        <taxon>Actinomycetota</taxon>
        <taxon>Actinomycetes</taxon>
        <taxon>Propionibacteriales</taxon>
        <taxon>Actinopolymorphaceae</taxon>
        <taxon>Actinopolymorpha</taxon>
    </lineage>
</organism>
<sequence length="175" mass="19496">MVRMWTAPEVTRHGHSDPLLGDERTILEGRLEWHRSTLLAKCAGLTGEELARQVVPPSNLSLLGLIRHVAQVESSWFQRLLAGRDVPRVHPSGGADFDAATPENAEADYATLLAQMAASREVVATMSLDDEFTVQMWDGQRASVRWLHVHMIEEYARHNGHADLLRERVDGTTGP</sequence>
<dbReference type="AlphaFoldDB" id="A0A1I2L8B0"/>
<dbReference type="InterPro" id="IPR034660">
    <property type="entry name" value="DinB/YfiT-like"/>
</dbReference>
<gene>
    <name evidence="1" type="ORF">SAMN05421678_1023</name>
</gene>
<name>A0A1I2L8B0_9ACTN</name>
<reference evidence="1 2" key="1">
    <citation type="submission" date="2016-10" db="EMBL/GenBank/DDBJ databases">
        <authorList>
            <person name="de Groot N.N."/>
        </authorList>
    </citation>
    <scope>NUCLEOTIDE SEQUENCE [LARGE SCALE GENOMIC DNA]</scope>
    <source>
        <strain evidence="1 2">CPCC 202808</strain>
    </source>
</reference>
<dbReference type="Proteomes" id="UP000199052">
    <property type="component" value="Unassembled WGS sequence"/>
</dbReference>
<dbReference type="SUPFAM" id="SSF109854">
    <property type="entry name" value="DinB/YfiT-like putative metalloenzymes"/>
    <property type="match status" value="1"/>
</dbReference>
<dbReference type="Gene3D" id="1.20.120.450">
    <property type="entry name" value="dinb family like domain"/>
    <property type="match status" value="1"/>
</dbReference>
<evidence type="ECO:0000313" key="2">
    <source>
        <dbReference type="Proteomes" id="UP000199052"/>
    </source>
</evidence>
<proteinExistence type="predicted"/>
<protein>
    <recommendedName>
        <fullName evidence="3">DinB superfamily protein</fullName>
    </recommendedName>
</protein>
<evidence type="ECO:0008006" key="3">
    <source>
        <dbReference type="Google" id="ProtNLM"/>
    </source>
</evidence>
<evidence type="ECO:0000313" key="1">
    <source>
        <dbReference type="EMBL" id="SFF75445.1"/>
    </source>
</evidence>